<dbReference type="PROSITE" id="PS51257">
    <property type="entry name" value="PROKAR_LIPOPROTEIN"/>
    <property type="match status" value="1"/>
</dbReference>
<proteinExistence type="predicted"/>
<accession>A0A3G4ZMA8</accession>
<gene>
    <name evidence="2" type="ORF">Terrestrivirus4_38</name>
</gene>
<keyword evidence="1" id="KW-0472">Membrane</keyword>
<reference evidence="2" key="1">
    <citation type="submission" date="2018-10" db="EMBL/GenBank/DDBJ databases">
        <title>Hidden diversity of soil giant viruses.</title>
        <authorList>
            <person name="Schulz F."/>
            <person name="Alteio L."/>
            <person name="Goudeau D."/>
            <person name="Ryan E.M."/>
            <person name="Malmstrom R.R."/>
            <person name="Blanchard J."/>
            <person name="Woyke T."/>
        </authorList>
    </citation>
    <scope>NUCLEOTIDE SEQUENCE</scope>
    <source>
        <strain evidence="2">TEV1</strain>
    </source>
</reference>
<sequence length="251" mass="28619">MGGTKSIISVLVIIALSLTVILLACLAADEQNKGKSLKNELPAPVKGDPWECSVVTTTTNWNNYDLNCKTYNVNETVNNCIDYYGYEPGQHLCKSNIMCSNPICIHNNITNTYNEEFCSYKTASYWYANNSINNSVCFCNDSILNNICTITIIVIPVFKIIVTNPTHYYVLNSLDYIKNGIYMCYDNDTDLYIDNNYIGLYECEKRMISDYKNNFIIATCFSICIGLCLGTYICWLVWKNKNKNKQDYTTI</sequence>
<keyword evidence="1" id="KW-0812">Transmembrane</keyword>
<keyword evidence="1" id="KW-1133">Transmembrane helix</keyword>
<dbReference type="EMBL" id="MK071982">
    <property type="protein sequence ID" value="AYV75990.1"/>
    <property type="molecule type" value="Genomic_DNA"/>
</dbReference>
<organism evidence="2">
    <name type="scientific">Terrestrivirus sp</name>
    <dbReference type="NCBI Taxonomy" id="2487775"/>
    <lineage>
        <taxon>Viruses</taxon>
        <taxon>Varidnaviria</taxon>
        <taxon>Bamfordvirae</taxon>
        <taxon>Nucleocytoviricota</taxon>
        <taxon>Megaviricetes</taxon>
        <taxon>Imitervirales</taxon>
        <taxon>Mimiviridae</taxon>
        <taxon>Klosneuvirinae</taxon>
    </lineage>
</organism>
<feature type="transmembrane region" description="Helical" evidence="1">
    <location>
        <begin position="215"/>
        <end position="238"/>
    </location>
</feature>
<name>A0A3G4ZMA8_9VIRU</name>
<evidence type="ECO:0000256" key="1">
    <source>
        <dbReference type="SAM" id="Phobius"/>
    </source>
</evidence>
<feature type="transmembrane region" description="Helical" evidence="1">
    <location>
        <begin position="6"/>
        <end position="28"/>
    </location>
</feature>
<protein>
    <submittedName>
        <fullName evidence="2">Uncharacterized protein</fullName>
    </submittedName>
</protein>
<evidence type="ECO:0000313" key="2">
    <source>
        <dbReference type="EMBL" id="AYV75990.1"/>
    </source>
</evidence>